<dbReference type="EMBL" id="LN649229">
    <property type="protein sequence ID" value="CEI63690.1"/>
    <property type="molecule type" value="Genomic_DNA"/>
</dbReference>
<accession>A0A2L2TRT7</accession>
<proteinExistence type="predicted"/>
<name>A0A2L2TRT7_9HYPO</name>
<dbReference type="Proteomes" id="UP000245910">
    <property type="component" value="Chromosome I"/>
</dbReference>
<reference evidence="3" key="1">
    <citation type="submission" date="2014-10" db="EMBL/GenBank/DDBJ databases">
        <authorList>
            <person name="King R."/>
        </authorList>
    </citation>
    <scope>NUCLEOTIDE SEQUENCE [LARGE SCALE GENOMIC DNA]</scope>
    <source>
        <strain evidence="3">A3/5</strain>
    </source>
</reference>
<dbReference type="AlphaFoldDB" id="A0A2L2TRT7"/>
<feature type="region of interest" description="Disordered" evidence="1">
    <location>
        <begin position="312"/>
        <end position="357"/>
    </location>
</feature>
<evidence type="ECO:0000313" key="2">
    <source>
        <dbReference type="EMBL" id="CEI63690.1"/>
    </source>
</evidence>
<evidence type="ECO:0000313" key="3">
    <source>
        <dbReference type="Proteomes" id="UP000245910"/>
    </source>
</evidence>
<sequence>MQEYASHVPLPDSDLSISELGSDVDFSAGLSNSSKGYVDVQSWLPEPSKDSVLGLAGSLFEATLALFITLARCLAGDKDIPNYTIESKELLKGVERLFLWGDGFSASSGQLDDILSKSSELQQTVLSTLYELGVTLRNTAIRTCYSSGSHGPRGLDVPMRELQGLLEQTSILLYGSDGLDDKDTVSESGSSTSDLSECIEDISTYIDCLMDLSLALEDPVVDVETVDAAIPIFQDLETFDVSSPQALAFCRKIRDRFPKLEKWLVERLGENNARRASSLNEARDRSLDIEAIMSEIAKWTIDEPEESVFPSEALFSDSQPKPTETTRSTNLSNSVFDKSNPDSFRRLAPPSKPARRVTHVPASNASFTTFASFSTKASAISEDLSPYSCTVRTCDSGTKLYSSTRTWVEHEAQHRLQDWQGTECPFCDKQSSLMSPQSYYKHVGEHLREISLAALPHSSDSDVESSSSDDKSEDGDDWATVPHFPAPSGTLKRKRPEQSIQDQIALEAMRHGQRILASMDESD</sequence>
<evidence type="ECO:0000256" key="1">
    <source>
        <dbReference type="SAM" id="MobiDB-lite"/>
    </source>
</evidence>
<feature type="compositionally biased region" description="Polar residues" evidence="1">
    <location>
        <begin position="316"/>
        <end position="337"/>
    </location>
</feature>
<organism evidence="2 3">
    <name type="scientific">Fusarium venenatum</name>
    <dbReference type="NCBI Taxonomy" id="56646"/>
    <lineage>
        <taxon>Eukaryota</taxon>
        <taxon>Fungi</taxon>
        <taxon>Dikarya</taxon>
        <taxon>Ascomycota</taxon>
        <taxon>Pezizomycotina</taxon>
        <taxon>Sordariomycetes</taxon>
        <taxon>Hypocreomycetidae</taxon>
        <taxon>Hypocreales</taxon>
        <taxon>Nectriaceae</taxon>
        <taxon>Fusarium</taxon>
    </lineage>
</organism>
<feature type="region of interest" description="Disordered" evidence="1">
    <location>
        <begin position="455"/>
        <end position="501"/>
    </location>
</feature>
<evidence type="ECO:0008006" key="4">
    <source>
        <dbReference type="Google" id="ProtNLM"/>
    </source>
</evidence>
<protein>
    <recommendedName>
        <fullName evidence="4">C2H2-type domain-containing protein</fullName>
    </recommendedName>
</protein>
<keyword evidence="3" id="KW-1185">Reference proteome</keyword>
<dbReference type="PANTHER" id="PTHR35391">
    <property type="entry name" value="C2H2-TYPE DOMAIN-CONTAINING PROTEIN-RELATED"/>
    <property type="match status" value="1"/>
</dbReference>
<dbReference type="PANTHER" id="PTHR35391:SF3">
    <property type="entry name" value="FINGER DOMAIN PROTEIN, PUTATIVE (AFU_ORTHOLOGUE AFUA_8G04300)-RELATED"/>
    <property type="match status" value="1"/>
</dbReference>